<dbReference type="InterPro" id="IPR053842">
    <property type="entry name" value="NikA-like"/>
</dbReference>
<proteinExistence type="predicted"/>
<reference evidence="1 2" key="1">
    <citation type="journal article" date="2024" name="Int. J. Syst. Evol. Microbiol.">
        <title>Lacrimispora brassicae sp. nov. isolated from fermented cabbage, and proposal of Clostridium indicum Gundawar et al. 2019 and Clostridium methoxybenzovorans Mechichi et al. 1999 as heterotypic synonyms of Lacrimispora amygdalina (Parshina et al. 2003) Haas and Blanchard 2020 and Lacrimispora indolis (McClung and McCoy 1957) Haas and Blanchard 2020, respectively.</title>
        <authorList>
            <person name="Kobayashi H."/>
            <person name="Tanizawa Y."/>
            <person name="Sakamoto M."/>
            <person name="Ohkuma M."/>
            <person name="Tohno M."/>
        </authorList>
    </citation>
    <scope>NUCLEOTIDE SEQUENCE [LARGE SCALE GENOMIC DNA]</scope>
    <source>
        <strain evidence="1 2">DSM 12857</strain>
    </source>
</reference>
<dbReference type="EMBL" id="BRPJ01000088">
    <property type="protein sequence ID" value="GLB32242.1"/>
    <property type="molecule type" value="Genomic_DNA"/>
</dbReference>
<accession>A0ABQ5MBP4</accession>
<dbReference type="Pfam" id="PF21983">
    <property type="entry name" value="NikA-like"/>
    <property type="match status" value="1"/>
</dbReference>
<protein>
    <recommendedName>
        <fullName evidence="3">Bacterial mobilisation domain-containing protein</fullName>
    </recommendedName>
</protein>
<gene>
    <name evidence="1" type="ORF">LAD12857_41650</name>
</gene>
<evidence type="ECO:0008006" key="3">
    <source>
        <dbReference type="Google" id="ProtNLM"/>
    </source>
</evidence>
<organism evidence="1 2">
    <name type="scientific">Lacrimispora amygdalina</name>
    <dbReference type="NCBI Taxonomy" id="253257"/>
    <lineage>
        <taxon>Bacteria</taxon>
        <taxon>Bacillati</taxon>
        <taxon>Bacillota</taxon>
        <taxon>Clostridia</taxon>
        <taxon>Lachnospirales</taxon>
        <taxon>Lachnospiraceae</taxon>
        <taxon>Lacrimispora</taxon>
    </lineage>
</organism>
<dbReference type="Proteomes" id="UP001419084">
    <property type="component" value="Unassembled WGS sequence"/>
</dbReference>
<sequence length="110" mass="12628">MADRIHCVRKTLRLMPVEAELLSNKAIAANMKEAEYLRLLISQKPNDYPEIRRLLKDLINEVNHIGNNINQIVRNNNSALYTKADKERLIAYMIKLNVAVNEAVIMIGNQ</sequence>
<evidence type="ECO:0000313" key="2">
    <source>
        <dbReference type="Proteomes" id="UP001419084"/>
    </source>
</evidence>
<keyword evidence="2" id="KW-1185">Reference proteome</keyword>
<dbReference type="RefSeq" id="WP_346066155.1">
    <property type="nucleotide sequence ID" value="NZ_BRPJ01000088.1"/>
</dbReference>
<comment type="caution">
    <text evidence="1">The sequence shown here is derived from an EMBL/GenBank/DDBJ whole genome shotgun (WGS) entry which is preliminary data.</text>
</comment>
<evidence type="ECO:0000313" key="1">
    <source>
        <dbReference type="EMBL" id="GLB32242.1"/>
    </source>
</evidence>
<name>A0ABQ5MBP4_9FIRM</name>